<dbReference type="Proteomes" id="UP000247810">
    <property type="component" value="Unassembled WGS sequence"/>
</dbReference>
<organism evidence="1 2">
    <name type="scientific">Aspergillus ellipticus CBS 707.79</name>
    <dbReference type="NCBI Taxonomy" id="1448320"/>
    <lineage>
        <taxon>Eukaryota</taxon>
        <taxon>Fungi</taxon>
        <taxon>Dikarya</taxon>
        <taxon>Ascomycota</taxon>
        <taxon>Pezizomycotina</taxon>
        <taxon>Eurotiomycetes</taxon>
        <taxon>Eurotiomycetidae</taxon>
        <taxon>Eurotiales</taxon>
        <taxon>Aspergillaceae</taxon>
        <taxon>Aspergillus</taxon>
        <taxon>Aspergillus subgen. Circumdati</taxon>
    </lineage>
</organism>
<gene>
    <name evidence="1" type="ORF">BO71DRAFT_87587</name>
</gene>
<proteinExistence type="predicted"/>
<protein>
    <submittedName>
        <fullName evidence="1">Uncharacterized protein</fullName>
    </submittedName>
</protein>
<evidence type="ECO:0000313" key="2">
    <source>
        <dbReference type="Proteomes" id="UP000247810"/>
    </source>
</evidence>
<sequence length="121" mass="13225">MLSCLLVTVYVLSQRFHHGLPDRIRVGRPNQGILGEDCTLQGWRKYSVADGCRRGSDDNGSSVESSQRPSMVVAVSECAIPKPEFAAPAIVDSLESSRMVRCPRAFPSATTYSFFSLSSPQ</sequence>
<dbReference type="VEuPathDB" id="FungiDB:BO71DRAFT_87587"/>
<dbReference type="EMBL" id="KZ825816">
    <property type="protein sequence ID" value="PYH97955.1"/>
    <property type="molecule type" value="Genomic_DNA"/>
</dbReference>
<keyword evidence="2" id="KW-1185">Reference proteome</keyword>
<name>A0A319DK76_9EURO</name>
<accession>A0A319DK76</accession>
<evidence type="ECO:0000313" key="1">
    <source>
        <dbReference type="EMBL" id="PYH97955.1"/>
    </source>
</evidence>
<dbReference type="AlphaFoldDB" id="A0A319DK76"/>
<reference evidence="1 2" key="1">
    <citation type="submission" date="2018-02" db="EMBL/GenBank/DDBJ databases">
        <title>The genomes of Aspergillus section Nigri reveals drivers in fungal speciation.</title>
        <authorList>
            <consortium name="DOE Joint Genome Institute"/>
            <person name="Vesth T.C."/>
            <person name="Nybo J."/>
            <person name="Theobald S."/>
            <person name="Brandl J."/>
            <person name="Frisvad J.C."/>
            <person name="Nielsen K.F."/>
            <person name="Lyhne E.K."/>
            <person name="Kogle M.E."/>
            <person name="Kuo A."/>
            <person name="Riley R."/>
            <person name="Clum A."/>
            <person name="Nolan M."/>
            <person name="Lipzen A."/>
            <person name="Salamov A."/>
            <person name="Henrissat B."/>
            <person name="Wiebenga A."/>
            <person name="De vries R.P."/>
            <person name="Grigoriev I.V."/>
            <person name="Mortensen U.H."/>
            <person name="Andersen M.R."/>
            <person name="Baker S.E."/>
        </authorList>
    </citation>
    <scope>NUCLEOTIDE SEQUENCE [LARGE SCALE GENOMIC DNA]</scope>
    <source>
        <strain evidence="1 2">CBS 707.79</strain>
    </source>
</reference>